<dbReference type="EMBL" id="CCAE010000052">
    <property type="protein sequence ID" value="CDN89752.1"/>
    <property type="molecule type" value="Genomic_DNA"/>
</dbReference>
<keyword evidence="5" id="KW-0443">Lipid metabolism</keyword>
<evidence type="ECO:0000256" key="1">
    <source>
        <dbReference type="ARBA" id="ARBA00010815"/>
    </source>
</evidence>
<reference evidence="7" key="1">
    <citation type="submission" date="2014-02" db="EMBL/GenBank/DDBJ databases">
        <authorList>
            <person name="Gan H."/>
        </authorList>
    </citation>
    <scope>NUCLEOTIDE SEQUENCE [LARGE SCALE GENOMIC DNA]</scope>
    <source>
        <strain evidence="7">S1</strain>
    </source>
</reference>
<dbReference type="GO" id="GO:0008168">
    <property type="term" value="F:methyltransferase activity"/>
    <property type="evidence" value="ECO:0007669"/>
    <property type="project" value="UniProtKB-KW"/>
</dbReference>
<sequence length="287" mass="31586">MATAADIQFHYDVHNDFYALFLDRTYRAYSCGVWESADSLEAAQRAKIERICAFAGIKSGSRVLDIGCGWGGLMQHAVQELGAREAVGLTLSEDQLAHVSALGDPRLKASLQSWVGLSIAEPLFDAVTSVGAFEHFASRDDRLQGRQREIYQQFFRTCRRVSTEHAWLGLQTIVTVCGPRTLAEARDARYLLDKVFPGSALPSVSDVQASAADLYEVASVKRIGQDYARTLACWRERLEAQRDTAAARFGADVVEHYLHYFSAAERSFAAGVTDLLQVAFRPVAGAA</sequence>
<keyword evidence="2" id="KW-0489">Methyltransferase</keyword>
<evidence type="ECO:0000313" key="7">
    <source>
        <dbReference type="Proteomes" id="UP000028878"/>
    </source>
</evidence>
<name>A0A1L1PID2_HYDIT</name>
<dbReference type="SUPFAM" id="SSF53335">
    <property type="entry name" value="S-adenosyl-L-methionine-dependent methyltransferases"/>
    <property type="match status" value="1"/>
</dbReference>
<keyword evidence="4" id="KW-0949">S-adenosyl-L-methionine</keyword>
<protein>
    <submittedName>
        <fullName evidence="6">Cyclopropane-fatty-acyl-phospholipid synthase</fullName>
    </submittedName>
</protein>
<dbReference type="InterPro" id="IPR029063">
    <property type="entry name" value="SAM-dependent_MTases_sf"/>
</dbReference>
<dbReference type="InterPro" id="IPR050723">
    <property type="entry name" value="CFA/CMAS"/>
</dbReference>
<dbReference type="InterPro" id="IPR003333">
    <property type="entry name" value="CMAS"/>
</dbReference>
<dbReference type="PIRSF" id="PIRSF003085">
    <property type="entry name" value="CMAS"/>
    <property type="match status" value="1"/>
</dbReference>
<dbReference type="AlphaFoldDB" id="A0A1L1PID2"/>
<dbReference type="Gene3D" id="3.40.50.150">
    <property type="entry name" value="Vaccinia Virus protein VP39"/>
    <property type="match status" value="1"/>
</dbReference>
<organism evidence="6 7">
    <name type="scientific">Hydrogenophaga intermedia</name>
    <dbReference type="NCBI Taxonomy" id="65786"/>
    <lineage>
        <taxon>Bacteria</taxon>
        <taxon>Pseudomonadati</taxon>
        <taxon>Pseudomonadota</taxon>
        <taxon>Betaproteobacteria</taxon>
        <taxon>Burkholderiales</taxon>
        <taxon>Comamonadaceae</taxon>
        <taxon>Hydrogenophaga</taxon>
    </lineage>
</organism>
<evidence type="ECO:0000313" key="6">
    <source>
        <dbReference type="EMBL" id="CDN89752.1"/>
    </source>
</evidence>
<dbReference type="PANTHER" id="PTHR43667">
    <property type="entry name" value="CYCLOPROPANE-FATTY-ACYL-PHOSPHOLIPID SYNTHASE"/>
    <property type="match status" value="1"/>
</dbReference>
<evidence type="ECO:0000256" key="2">
    <source>
        <dbReference type="ARBA" id="ARBA00022603"/>
    </source>
</evidence>
<evidence type="ECO:0000256" key="4">
    <source>
        <dbReference type="ARBA" id="ARBA00022691"/>
    </source>
</evidence>
<keyword evidence="7" id="KW-1185">Reference proteome</keyword>
<dbReference type="Proteomes" id="UP000028878">
    <property type="component" value="Unassembled WGS sequence"/>
</dbReference>
<dbReference type="Pfam" id="PF02353">
    <property type="entry name" value="CMAS"/>
    <property type="match status" value="1"/>
</dbReference>
<accession>A0A1L1PID2</accession>
<dbReference type="RefSeq" id="WP_009519013.1">
    <property type="nucleotide sequence ID" value="NZ_CCAE010000052.1"/>
</dbReference>
<keyword evidence="3" id="KW-0808">Transferase</keyword>
<evidence type="ECO:0000256" key="5">
    <source>
        <dbReference type="ARBA" id="ARBA00023098"/>
    </source>
</evidence>
<comment type="similarity">
    <text evidence="1">Belongs to the CFA/CMAS family.</text>
</comment>
<gene>
    <name evidence="6" type="ORF">BN948_04192</name>
</gene>
<dbReference type="GO" id="GO:0008610">
    <property type="term" value="P:lipid biosynthetic process"/>
    <property type="evidence" value="ECO:0007669"/>
    <property type="project" value="InterPro"/>
</dbReference>
<dbReference type="PANTHER" id="PTHR43667:SF1">
    <property type="entry name" value="CYCLOPROPANE-FATTY-ACYL-PHOSPHOLIPID SYNTHASE"/>
    <property type="match status" value="1"/>
</dbReference>
<proteinExistence type="inferred from homology"/>
<dbReference type="GO" id="GO:0032259">
    <property type="term" value="P:methylation"/>
    <property type="evidence" value="ECO:0007669"/>
    <property type="project" value="UniProtKB-KW"/>
</dbReference>
<reference evidence="7" key="2">
    <citation type="submission" date="2014-11" db="EMBL/GenBank/DDBJ databases">
        <title>Draft genome sequence of Hydrogenophaga intermedia S1.</title>
        <authorList>
            <person name="Gan H.M."/>
            <person name="Chew T.H."/>
            <person name="Stolz A."/>
        </authorList>
    </citation>
    <scope>NUCLEOTIDE SEQUENCE [LARGE SCALE GENOMIC DNA]</scope>
    <source>
        <strain evidence="7">S1</strain>
    </source>
</reference>
<dbReference type="CDD" id="cd02440">
    <property type="entry name" value="AdoMet_MTases"/>
    <property type="match status" value="1"/>
</dbReference>
<evidence type="ECO:0000256" key="3">
    <source>
        <dbReference type="ARBA" id="ARBA00022679"/>
    </source>
</evidence>